<dbReference type="AlphaFoldDB" id="A0A7V0T607"/>
<evidence type="ECO:0000313" key="2">
    <source>
        <dbReference type="EMBL" id="HDQ99819.1"/>
    </source>
</evidence>
<dbReference type="EMBL" id="DSBX01000223">
    <property type="protein sequence ID" value="HDQ99819.1"/>
    <property type="molecule type" value="Genomic_DNA"/>
</dbReference>
<dbReference type="SUPFAM" id="SSF143555">
    <property type="entry name" value="FwdE-like"/>
    <property type="match status" value="1"/>
</dbReference>
<dbReference type="PANTHER" id="PTHR39418:SF1">
    <property type="entry name" value="DEHYDROGENASE"/>
    <property type="match status" value="1"/>
</dbReference>
<reference evidence="2" key="1">
    <citation type="journal article" date="2020" name="mSystems">
        <title>Genome- and Community-Level Interaction Insights into Carbon Utilization and Element Cycling Functions of Hydrothermarchaeota in Hydrothermal Sediment.</title>
        <authorList>
            <person name="Zhou Z."/>
            <person name="Liu Y."/>
            <person name="Xu W."/>
            <person name="Pan J."/>
            <person name="Luo Z.H."/>
            <person name="Li M."/>
        </authorList>
    </citation>
    <scope>NUCLEOTIDE SEQUENCE [LARGE SCALE GENOMIC DNA]</scope>
    <source>
        <strain evidence="2">SpSt-1182</strain>
    </source>
</reference>
<dbReference type="InterPro" id="IPR053194">
    <property type="entry name" value="tRNA_methyltr_O"/>
</dbReference>
<sequence length="167" mass="18490">MRYRNRDRNAIPRALLTSTAGALCSRVKSRDVLDRAAAFHGHLGPWLALGLKAGLYARRVVSRNPFCLKAVVHCPGRTPYTCFVDGVQVGSGCTLGKGNIRHIRAARGTWVEFTEKDTPGAGLKLELRPEVWTELHLTPAPNEAAVIRLGRTFYARPLSRLFIETRA</sequence>
<gene>
    <name evidence="2" type="ORF">ENN51_06005</name>
</gene>
<dbReference type="Proteomes" id="UP000885672">
    <property type="component" value="Unassembled WGS sequence"/>
</dbReference>
<feature type="domain" description="Formylmethanofuran dehydrogenase subunit E" evidence="1">
    <location>
        <begin position="39"/>
        <end position="128"/>
    </location>
</feature>
<protein>
    <submittedName>
        <fullName evidence="2">Formylmethanofuran dehydrogenase</fullName>
    </submittedName>
</protein>
<organism evidence="2">
    <name type="scientific">candidate division WOR-3 bacterium</name>
    <dbReference type="NCBI Taxonomy" id="2052148"/>
    <lineage>
        <taxon>Bacteria</taxon>
        <taxon>Bacteria division WOR-3</taxon>
    </lineage>
</organism>
<evidence type="ECO:0000259" key="1">
    <source>
        <dbReference type="Pfam" id="PF02663"/>
    </source>
</evidence>
<comment type="caution">
    <text evidence="2">The sequence shown here is derived from an EMBL/GenBank/DDBJ whole genome shotgun (WGS) entry which is preliminary data.</text>
</comment>
<name>A0A7V0T607_UNCW3</name>
<dbReference type="Gene3D" id="3.30.1330.130">
    <property type="match status" value="1"/>
</dbReference>
<dbReference type="PANTHER" id="PTHR39418">
    <property type="entry name" value="DEHYDROGENASE-RELATED"/>
    <property type="match status" value="1"/>
</dbReference>
<dbReference type="InterPro" id="IPR003814">
    <property type="entry name" value="FmdEsu_dom"/>
</dbReference>
<dbReference type="Pfam" id="PF02663">
    <property type="entry name" value="FmdE"/>
    <property type="match status" value="1"/>
</dbReference>
<proteinExistence type="predicted"/>
<accession>A0A7V0T607</accession>